<reference evidence="3 4" key="1">
    <citation type="journal article" date="2015" name="Genome Announc.">
        <title>Complete Genome Sequence of the Type Strain Corynebacterium mustelae DSM 45274, Isolated from Various Tissues of a Male Ferret with Lethal Sepsis.</title>
        <authorList>
            <person name="Ruckert C."/>
            <person name="Eimer J."/>
            <person name="Winkler A."/>
            <person name="Tauch A."/>
        </authorList>
    </citation>
    <scope>NUCLEOTIDE SEQUENCE [LARGE SCALE GENOMIC DNA]</scope>
    <source>
        <strain evidence="3 4">DSM 45274</strain>
    </source>
</reference>
<organism evidence="3 4">
    <name type="scientific">Corynebacterium mustelae</name>
    <dbReference type="NCBI Taxonomy" id="571915"/>
    <lineage>
        <taxon>Bacteria</taxon>
        <taxon>Bacillati</taxon>
        <taxon>Actinomycetota</taxon>
        <taxon>Actinomycetes</taxon>
        <taxon>Mycobacteriales</taxon>
        <taxon>Corynebacteriaceae</taxon>
        <taxon>Corynebacterium</taxon>
    </lineage>
</organism>
<dbReference type="PATRIC" id="fig|571915.4.peg.1070"/>
<protein>
    <submittedName>
        <fullName evidence="3">Putative integral membrane protein</fullName>
    </submittedName>
</protein>
<keyword evidence="1" id="KW-0812">Transmembrane</keyword>
<gene>
    <name evidence="3" type="ORF">CMUST_05050</name>
</gene>
<feature type="transmembrane region" description="Helical" evidence="1">
    <location>
        <begin position="148"/>
        <end position="168"/>
    </location>
</feature>
<dbReference type="EMBL" id="CP011542">
    <property type="protein sequence ID" value="AKK05348.1"/>
    <property type="molecule type" value="Genomic_DNA"/>
</dbReference>
<feature type="transmembrane region" description="Helical" evidence="1">
    <location>
        <begin position="180"/>
        <end position="201"/>
    </location>
</feature>
<dbReference type="AlphaFoldDB" id="A0A0G3H0K4"/>
<keyword evidence="1" id="KW-1133">Transmembrane helix</keyword>
<name>A0A0G3H0K4_9CORY</name>
<evidence type="ECO:0000259" key="2">
    <source>
        <dbReference type="Pfam" id="PF13490"/>
    </source>
</evidence>
<keyword evidence="4" id="KW-1185">Reference proteome</keyword>
<dbReference type="Pfam" id="PF13490">
    <property type="entry name" value="zf-HC2"/>
    <property type="match status" value="1"/>
</dbReference>
<sequence>MINCEQIQAAVSARLDGEHPTIDDDIIDAHLQACSDCQSFLEKAAIFNRRLSFDVSSHVPAPDLAEEIIAGVEPTWRSSASTRALSVALSRLANAIVGVLWVLWAVFLLGVSGVSDSDPMFAELVVETAAMRCALGFGLLFAAWQTRVVGGILPLYGALWMFSLGFGIRDVVVGAIMSESLIGLGLLLVSVISLSWSWIAVRGWASVRSNVLLLSASPMP</sequence>
<reference evidence="4" key="2">
    <citation type="submission" date="2015-05" db="EMBL/GenBank/DDBJ databases">
        <title>Complete genome sequence of Corynebacterium mustelae DSM 45274, isolated from various tissues of a male ferret with lethal sepsis.</title>
        <authorList>
            <person name="Ruckert C."/>
            <person name="Albersmeier A."/>
            <person name="Winkler A."/>
            <person name="Tauch A."/>
        </authorList>
    </citation>
    <scope>NUCLEOTIDE SEQUENCE [LARGE SCALE GENOMIC DNA]</scope>
    <source>
        <strain evidence="4">DSM 45274</strain>
    </source>
</reference>
<feature type="transmembrane region" description="Helical" evidence="1">
    <location>
        <begin position="92"/>
        <end position="114"/>
    </location>
</feature>
<dbReference type="KEGG" id="cmv:CMUST_05050"/>
<dbReference type="STRING" id="571915.CMUST_05050"/>
<feature type="domain" description="Putative zinc-finger" evidence="2">
    <location>
        <begin position="4"/>
        <end position="38"/>
    </location>
</feature>
<proteinExistence type="predicted"/>
<evidence type="ECO:0000313" key="4">
    <source>
        <dbReference type="Proteomes" id="UP000035199"/>
    </source>
</evidence>
<keyword evidence="1" id="KW-0472">Membrane</keyword>
<evidence type="ECO:0000256" key="1">
    <source>
        <dbReference type="SAM" id="Phobius"/>
    </source>
</evidence>
<evidence type="ECO:0000313" key="3">
    <source>
        <dbReference type="EMBL" id="AKK05348.1"/>
    </source>
</evidence>
<dbReference type="InterPro" id="IPR027383">
    <property type="entry name" value="Znf_put"/>
</dbReference>
<dbReference type="RefSeq" id="WP_047261577.1">
    <property type="nucleotide sequence ID" value="NZ_CP011542.1"/>
</dbReference>
<dbReference type="Proteomes" id="UP000035199">
    <property type="component" value="Chromosome"/>
</dbReference>
<dbReference type="OrthoDB" id="5197868at2"/>
<accession>A0A0G3H0K4</accession>